<dbReference type="EMBL" id="JAMWBK010000002">
    <property type="protein sequence ID" value="KAJ8907651.1"/>
    <property type="molecule type" value="Genomic_DNA"/>
</dbReference>
<dbReference type="InterPro" id="IPR016024">
    <property type="entry name" value="ARM-type_fold"/>
</dbReference>
<reference evidence="2 3" key="1">
    <citation type="journal article" date="2023" name="Nat. Commun.">
        <title>Origin of minicircular mitochondrial genomes in red algae.</title>
        <authorList>
            <person name="Lee Y."/>
            <person name="Cho C.H."/>
            <person name="Lee Y.M."/>
            <person name="Park S.I."/>
            <person name="Yang J.H."/>
            <person name="West J.A."/>
            <person name="Bhattacharya D."/>
            <person name="Yoon H.S."/>
        </authorList>
    </citation>
    <scope>NUCLEOTIDE SEQUENCE [LARGE SCALE GENOMIC DNA]</scope>
    <source>
        <strain evidence="2 3">CCMP1338</strain>
        <tissue evidence="2">Whole cell</tissue>
    </source>
</reference>
<sequence>MTLSEEELIDLRSSLRGCRQELDEQSASGLLPALGHHDFRVRVQAVRALSEGQGTVKELEHVFLTISKEDWNTEVRIHALDALVTILQTKAHPVVPDGLVEMLETETGPDEALIKRAIIRAIAASRCSGTAGVRLLLVLCDQLMRTDDPDLQADIFHASTCLNIEELSWPSMYECLSKRIRAPIRSGPKKKKLIRSACAKALGEIYSGYLRTRKDNLDTLEWRKVCDREVSVILSDLSQDDEPEVVSACLIATNELVKFWQGSPLSLTRVELHTVIRHIRAFGGDLPDLSHLIARCVDAVGAPELLSEDEPEETRTQKPARTGQSLPSLRLRSKEGGALVTGFFHTIQVQDLQWLGIEIAEASMFEVGPLDRIAGKDLNSLRVEKTILDPRISSRSKARVVILPTTPLTQWLPED</sequence>
<proteinExistence type="predicted"/>
<keyword evidence="3" id="KW-1185">Reference proteome</keyword>
<gene>
    <name evidence="2" type="ORF">NDN08_007760</name>
</gene>
<dbReference type="Proteomes" id="UP001157974">
    <property type="component" value="Unassembled WGS sequence"/>
</dbReference>
<evidence type="ECO:0008006" key="4">
    <source>
        <dbReference type="Google" id="ProtNLM"/>
    </source>
</evidence>
<accession>A0AAV8V1A3</accession>
<name>A0AAV8V1A3_9RHOD</name>
<dbReference type="Gene3D" id="1.25.10.10">
    <property type="entry name" value="Leucine-rich Repeat Variant"/>
    <property type="match status" value="1"/>
</dbReference>
<evidence type="ECO:0000313" key="2">
    <source>
        <dbReference type="EMBL" id="KAJ8907651.1"/>
    </source>
</evidence>
<dbReference type="SUPFAM" id="SSF48371">
    <property type="entry name" value="ARM repeat"/>
    <property type="match status" value="1"/>
</dbReference>
<dbReference type="AlphaFoldDB" id="A0AAV8V1A3"/>
<protein>
    <recommendedName>
        <fullName evidence="4">HEAT repeat domain-containing protein</fullName>
    </recommendedName>
</protein>
<feature type="compositionally biased region" description="Polar residues" evidence="1">
    <location>
        <begin position="317"/>
        <end position="327"/>
    </location>
</feature>
<evidence type="ECO:0000256" key="1">
    <source>
        <dbReference type="SAM" id="MobiDB-lite"/>
    </source>
</evidence>
<dbReference type="InterPro" id="IPR011989">
    <property type="entry name" value="ARM-like"/>
</dbReference>
<organism evidence="2 3">
    <name type="scientific">Rhodosorus marinus</name>
    <dbReference type="NCBI Taxonomy" id="101924"/>
    <lineage>
        <taxon>Eukaryota</taxon>
        <taxon>Rhodophyta</taxon>
        <taxon>Stylonematophyceae</taxon>
        <taxon>Stylonematales</taxon>
        <taxon>Stylonemataceae</taxon>
        <taxon>Rhodosorus</taxon>
    </lineage>
</organism>
<evidence type="ECO:0000313" key="3">
    <source>
        <dbReference type="Proteomes" id="UP001157974"/>
    </source>
</evidence>
<comment type="caution">
    <text evidence="2">The sequence shown here is derived from an EMBL/GenBank/DDBJ whole genome shotgun (WGS) entry which is preliminary data.</text>
</comment>
<feature type="region of interest" description="Disordered" evidence="1">
    <location>
        <begin position="305"/>
        <end position="327"/>
    </location>
</feature>